<feature type="coiled-coil region" evidence="1">
    <location>
        <begin position="7"/>
        <end position="76"/>
    </location>
</feature>
<keyword evidence="3" id="KW-1185">Reference proteome</keyword>
<keyword evidence="1" id="KW-0175">Coiled coil</keyword>
<dbReference type="Proteomes" id="UP000231658">
    <property type="component" value="Unassembled WGS sequence"/>
</dbReference>
<dbReference type="AlphaFoldDB" id="A0A1C3RC35"/>
<accession>A0A1C3RC35</accession>
<evidence type="ECO:0000313" key="3">
    <source>
        <dbReference type="Proteomes" id="UP000231658"/>
    </source>
</evidence>
<reference evidence="2 3" key="1">
    <citation type="submission" date="2016-07" db="EMBL/GenBank/DDBJ databases">
        <authorList>
            <person name="Lefevre C.T."/>
        </authorList>
    </citation>
    <scope>NUCLEOTIDE SEQUENCE [LARGE SCALE GENOMIC DNA]</scope>
    <source>
        <strain evidence="2">PR1</strain>
    </source>
</reference>
<evidence type="ECO:0000256" key="1">
    <source>
        <dbReference type="SAM" id="Coils"/>
    </source>
</evidence>
<proteinExistence type="predicted"/>
<protein>
    <submittedName>
        <fullName evidence="2">Uncharacterized protein</fullName>
    </submittedName>
</protein>
<gene>
    <name evidence="2" type="ORF">MTBPR1_10072</name>
</gene>
<evidence type="ECO:0000313" key="2">
    <source>
        <dbReference type="EMBL" id="SCA54825.1"/>
    </source>
</evidence>
<dbReference type="EMBL" id="FLYE01000001">
    <property type="protein sequence ID" value="SCA54825.1"/>
    <property type="molecule type" value="Genomic_DNA"/>
</dbReference>
<organism evidence="2 3">
    <name type="scientific">Candidatus Terasakiella magnetica</name>
    <dbReference type="NCBI Taxonomy" id="1867952"/>
    <lineage>
        <taxon>Bacteria</taxon>
        <taxon>Pseudomonadati</taxon>
        <taxon>Pseudomonadota</taxon>
        <taxon>Alphaproteobacteria</taxon>
        <taxon>Rhodospirillales</taxon>
        <taxon>Terasakiellaceae</taxon>
        <taxon>Terasakiella</taxon>
    </lineage>
</organism>
<name>A0A1C3RC35_9PROT</name>
<sequence>MTKSMTKAQLAAELEKANETISNLVNSVSQEEDIVLNLIEERDELKSQIQNNRRYRKIVQERMKELDMEVELLKSMLYDKVEELGVIKAEEIC</sequence>
<dbReference type="RefSeq" id="WP_069185566.1">
    <property type="nucleotide sequence ID" value="NZ_FLYE01000001.1"/>
</dbReference>